<accession>A0ACA9SHH4</accession>
<reference evidence="1" key="1">
    <citation type="submission" date="2021-06" db="EMBL/GenBank/DDBJ databases">
        <authorList>
            <person name="Kallberg Y."/>
            <person name="Tangrot J."/>
            <person name="Rosling A."/>
        </authorList>
    </citation>
    <scope>NUCLEOTIDE SEQUENCE</scope>
    <source>
        <strain evidence="1">MA461A</strain>
    </source>
</reference>
<evidence type="ECO:0000313" key="1">
    <source>
        <dbReference type="EMBL" id="CAG8839085.1"/>
    </source>
</evidence>
<feature type="non-terminal residue" evidence="1">
    <location>
        <position position="80"/>
    </location>
</feature>
<evidence type="ECO:0000313" key="2">
    <source>
        <dbReference type="Proteomes" id="UP000789920"/>
    </source>
</evidence>
<dbReference type="EMBL" id="CAJVQC010122554">
    <property type="protein sequence ID" value="CAG8839085.1"/>
    <property type="molecule type" value="Genomic_DNA"/>
</dbReference>
<sequence length="80" mass="9442">MHNKLDLLTTAHHELKNTYPNEEEWKIINNIIYLLGPMHDATEIFFKSSYPSISDIHLTFIGLFIHIDQFKVYNSHLEAE</sequence>
<organism evidence="1 2">
    <name type="scientific">Racocetra persica</name>
    <dbReference type="NCBI Taxonomy" id="160502"/>
    <lineage>
        <taxon>Eukaryota</taxon>
        <taxon>Fungi</taxon>
        <taxon>Fungi incertae sedis</taxon>
        <taxon>Mucoromycota</taxon>
        <taxon>Glomeromycotina</taxon>
        <taxon>Glomeromycetes</taxon>
        <taxon>Diversisporales</taxon>
        <taxon>Gigasporaceae</taxon>
        <taxon>Racocetra</taxon>
    </lineage>
</organism>
<proteinExistence type="predicted"/>
<dbReference type="Proteomes" id="UP000789920">
    <property type="component" value="Unassembled WGS sequence"/>
</dbReference>
<keyword evidence="2" id="KW-1185">Reference proteome</keyword>
<gene>
    <name evidence="1" type="ORF">RPERSI_LOCUS30914</name>
</gene>
<comment type="caution">
    <text evidence="1">The sequence shown here is derived from an EMBL/GenBank/DDBJ whole genome shotgun (WGS) entry which is preliminary data.</text>
</comment>
<protein>
    <submittedName>
        <fullName evidence="1">2210_t:CDS:1</fullName>
    </submittedName>
</protein>
<name>A0ACA9SHH4_9GLOM</name>